<dbReference type="InterPro" id="IPR036388">
    <property type="entry name" value="WH-like_DNA-bd_sf"/>
</dbReference>
<feature type="domain" description="RNA polymerase sigma factor 70 region 4 type 2" evidence="6">
    <location>
        <begin position="124"/>
        <end position="174"/>
    </location>
</feature>
<evidence type="ECO:0000256" key="1">
    <source>
        <dbReference type="ARBA" id="ARBA00010641"/>
    </source>
</evidence>
<dbReference type="OrthoDB" id="1100095at2"/>
<evidence type="ECO:0000256" key="4">
    <source>
        <dbReference type="ARBA" id="ARBA00023163"/>
    </source>
</evidence>
<dbReference type="GO" id="GO:0003677">
    <property type="term" value="F:DNA binding"/>
    <property type="evidence" value="ECO:0007669"/>
    <property type="project" value="InterPro"/>
</dbReference>
<dbReference type="Gene3D" id="1.10.10.10">
    <property type="entry name" value="Winged helix-like DNA-binding domain superfamily/Winged helix DNA-binding domain"/>
    <property type="match status" value="1"/>
</dbReference>
<dbReference type="InterPro" id="IPR007627">
    <property type="entry name" value="RNA_pol_sigma70_r2"/>
</dbReference>
<evidence type="ECO:0000259" key="5">
    <source>
        <dbReference type="Pfam" id="PF04542"/>
    </source>
</evidence>
<keyword evidence="4" id="KW-0804">Transcription</keyword>
<gene>
    <name evidence="7" type="ORF">CLV81_0134</name>
</gene>
<dbReference type="AlphaFoldDB" id="A0A2T0MF01"/>
<dbReference type="GO" id="GO:0016987">
    <property type="term" value="F:sigma factor activity"/>
    <property type="evidence" value="ECO:0007669"/>
    <property type="project" value="UniProtKB-KW"/>
</dbReference>
<dbReference type="InterPro" id="IPR014327">
    <property type="entry name" value="RNA_pol_sigma70_bacteroid"/>
</dbReference>
<comment type="caution">
    <text evidence="7">The sequence shown here is derived from an EMBL/GenBank/DDBJ whole genome shotgun (WGS) entry which is preliminary data.</text>
</comment>
<sequence>MNLKYGDEYDLIIGLNKGDRRAFEILVHKYYTVLYLYALNLTKEKSVAEDLLQDVFLNIWARKGMLNISTSLKSFLYKSIYHEFVNHHRKKKKEMNYLDTLSTTALNAFFQEDTMQLESAIEKMKKEIETLPKKCKEVFILSKREGLTNEEISQYLKISIKTVEGHISNAFKTLREHLKKT</sequence>
<dbReference type="EMBL" id="PVYX01000001">
    <property type="protein sequence ID" value="PRX56142.1"/>
    <property type="molecule type" value="Genomic_DNA"/>
</dbReference>
<dbReference type="PANTHER" id="PTHR43133">
    <property type="entry name" value="RNA POLYMERASE ECF-TYPE SIGMA FACTO"/>
    <property type="match status" value="1"/>
</dbReference>
<dbReference type="InterPro" id="IPR013249">
    <property type="entry name" value="RNA_pol_sigma70_r4_t2"/>
</dbReference>
<dbReference type="InterPro" id="IPR013325">
    <property type="entry name" value="RNA_pol_sigma_r2"/>
</dbReference>
<dbReference type="PANTHER" id="PTHR43133:SF46">
    <property type="entry name" value="RNA POLYMERASE SIGMA-70 FACTOR ECF SUBFAMILY"/>
    <property type="match status" value="1"/>
</dbReference>
<dbReference type="Pfam" id="PF08281">
    <property type="entry name" value="Sigma70_r4_2"/>
    <property type="match status" value="1"/>
</dbReference>
<dbReference type="NCBIfam" id="TIGR02985">
    <property type="entry name" value="Sig70_bacteroi1"/>
    <property type="match status" value="1"/>
</dbReference>
<keyword evidence="8" id="KW-1185">Reference proteome</keyword>
<dbReference type="Gene3D" id="1.10.1740.10">
    <property type="match status" value="1"/>
</dbReference>
<dbReference type="Proteomes" id="UP000237640">
    <property type="component" value="Unassembled WGS sequence"/>
</dbReference>
<feature type="domain" description="RNA polymerase sigma-70 region 2" evidence="5">
    <location>
        <begin position="26"/>
        <end position="93"/>
    </location>
</feature>
<organism evidence="7 8">
    <name type="scientific">Flagellimonas meridianipacifica</name>
    <dbReference type="NCBI Taxonomy" id="1080225"/>
    <lineage>
        <taxon>Bacteria</taxon>
        <taxon>Pseudomonadati</taxon>
        <taxon>Bacteroidota</taxon>
        <taxon>Flavobacteriia</taxon>
        <taxon>Flavobacteriales</taxon>
        <taxon>Flavobacteriaceae</taxon>
        <taxon>Flagellimonas</taxon>
    </lineage>
</organism>
<comment type="similarity">
    <text evidence="1">Belongs to the sigma-70 factor family. ECF subfamily.</text>
</comment>
<dbReference type="NCBIfam" id="TIGR02937">
    <property type="entry name" value="sigma70-ECF"/>
    <property type="match status" value="1"/>
</dbReference>
<dbReference type="InterPro" id="IPR014284">
    <property type="entry name" value="RNA_pol_sigma-70_dom"/>
</dbReference>
<evidence type="ECO:0000259" key="6">
    <source>
        <dbReference type="Pfam" id="PF08281"/>
    </source>
</evidence>
<keyword evidence="2" id="KW-0805">Transcription regulation</keyword>
<dbReference type="InterPro" id="IPR013324">
    <property type="entry name" value="RNA_pol_sigma_r3/r4-like"/>
</dbReference>
<dbReference type="InterPro" id="IPR039425">
    <property type="entry name" value="RNA_pol_sigma-70-like"/>
</dbReference>
<evidence type="ECO:0000313" key="7">
    <source>
        <dbReference type="EMBL" id="PRX56142.1"/>
    </source>
</evidence>
<evidence type="ECO:0000313" key="8">
    <source>
        <dbReference type="Proteomes" id="UP000237640"/>
    </source>
</evidence>
<dbReference type="Pfam" id="PF04542">
    <property type="entry name" value="Sigma70_r2"/>
    <property type="match status" value="1"/>
</dbReference>
<evidence type="ECO:0000256" key="3">
    <source>
        <dbReference type="ARBA" id="ARBA00023082"/>
    </source>
</evidence>
<accession>A0A2T0MF01</accession>
<dbReference type="RefSeq" id="WP_106143148.1">
    <property type="nucleotide sequence ID" value="NZ_PVYX01000001.1"/>
</dbReference>
<keyword evidence="3" id="KW-0731">Sigma factor</keyword>
<dbReference type="InterPro" id="IPR000792">
    <property type="entry name" value="Tscrpt_reg_LuxR_C"/>
</dbReference>
<evidence type="ECO:0000256" key="2">
    <source>
        <dbReference type="ARBA" id="ARBA00023015"/>
    </source>
</evidence>
<dbReference type="SUPFAM" id="SSF88946">
    <property type="entry name" value="Sigma2 domain of RNA polymerase sigma factors"/>
    <property type="match status" value="1"/>
</dbReference>
<reference evidence="7 8" key="1">
    <citation type="submission" date="2018-03" db="EMBL/GenBank/DDBJ databases">
        <title>Genomic Encyclopedia of Archaeal and Bacterial Type Strains, Phase II (KMG-II): from individual species to whole genera.</title>
        <authorList>
            <person name="Goeker M."/>
        </authorList>
    </citation>
    <scope>NUCLEOTIDE SEQUENCE [LARGE SCALE GENOMIC DNA]</scope>
    <source>
        <strain evidence="7 8">DSM 25027</strain>
    </source>
</reference>
<proteinExistence type="inferred from homology"/>
<dbReference type="PRINTS" id="PR00038">
    <property type="entry name" value="HTHLUXR"/>
</dbReference>
<name>A0A2T0MF01_9FLAO</name>
<dbReference type="GO" id="GO:0006352">
    <property type="term" value="P:DNA-templated transcription initiation"/>
    <property type="evidence" value="ECO:0007669"/>
    <property type="project" value="InterPro"/>
</dbReference>
<dbReference type="SUPFAM" id="SSF88659">
    <property type="entry name" value="Sigma3 and sigma4 domains of RNA polymerase sigma factors"/>
    <property type="match status" value="1"/>
</dbReference>
<protein>
    <submittedName>
        <fullName evidence="7">RNA polymerase sigma-70 factor (ECF subfamily)</fullName>
    </submittedName>
</protein>